<feature type="transmembrane region" description="Helical" evidence="1">
    <location>
        <begin position="6"/>
        <end position="26"/>
    </location>
</feature>
<keyword evidence="3" id="KW-1185">Reference proteome</keyword>
<dbReference type="Ensembl" id="ENSOABT00000062553.1">
    <property type="protein sequence ID" value="ENSOABP00000067295.1"/>
    <property type="gene ID" value="ENSOABG00000026046.1"/>
</dbReference>
<keyword evidence="1" id="KW-0472">Membrane</keyword>
<dbReference type="AlphaFoldDB" id="A0AAZ1XI79"/>
<keyword evidence="1" id="KW-1133">Transmembrane helix</keyword>
<dbReference type="Proteomes" id="UP000472276">
    <property type="component" value="Unassembled WGS sequence"/>
</dbReference>
<evidence type="ECO:0000313" key="2">
    <source>
        <dbReference type="Ensembl" id="ENSOABP00000067295.1"/>
    </source>
</evidence>
<organism evidence="2 3">
    <name type="scientific">Oreochromis aureus</name>
    <name type="common">Israeli tilapia</name>
    <name type="synonym">Chromis aureus</name>
    <dbReference type="NCBI Taxonomy" id="47969"/>
    <lineage>
        <taxon>Eukaryota</taxon>
        <taxon>Metazoa</taxon>
        <taxon>Chordata</taxon>
        <taxon>Craniata</taxon>
        <taxon>Vertebrata</taxon>
        <taxon>Euteleostomi</taxon>
        <taxon>Actinopterygii</taxon>
        <taxon>Neopterygii</taxon>
        <taxon>Teleostei</taxon>
        <taxon>Neoteleostei</taxon>
        <taxon>Acanthomorphata</taxon>
        <taxon>Ovalentaria</taxon>
        <taxon>Cichlomorphae</taxon>
        <taxon>Cichliformes</taxon>
        <taxon>Cichlidae</taxon>
        <taxon>African cichlids</taxon>
        <taxon>Pseudocrenilabrinae</taxon>
        <taxon>Oreochromini</taxon>
        <taxon>Oreochromis</taxon>
    </lineage>
</organism>
<reference evidence="3" key="1">
    <citation type="submission" date="2020-03" db="EMBL/GenBank/DDBJ databases">
        <title>Evolution of repeat sequences and sex chromosomes of tilapia species revealed by chromosome-level genomes.</title>
        <authorList>
            <person name="Xu L."/>
            <person name="Tao W."/>
            <person name="Wang D."/>
            <person name="Zhou Q."/>
        </authorList>
    </citation>
    <scope>NUCLEOTIDE SEQUENCE [LARGE SCALE GENOMIC DNA]</scope>
    <source>
        <strain evidence="3">Israel</strain>
    </source>
</reference>
<accession>A0AAZ1XI79</accession>
<proteinExistence type="predicted"/>
<reference evidence="2" key="3">
    <citation type="submission" date="2025-09" db="UniProtKB">
        <authorList>
            <consortium name="Ensembl"/>
        </authorList>
    </citation>
    <scope>IDENTIFICATION</scope>
</reference>
<evidence type="ECO:0000313" key="3">
    <source>
        <dbReference type="Proteomes" id="UP000472276"/>
    </source>
</evidence>
<reference evidence="2" key="2">
    <citation type="submission" date="2025-08" db="UniProtKB">
        <authorList>
            <consortium name="Ensembl"/>
        </authorList>
    </citation>
    <scope>IDENTIFICATION</scope>
</reference>
<keyword evidence="1" id="KW-0812">Transmembrane</keyword>
<sequence length="56" mass="6625">FPSEDVLTFYVLPFFFFKLCFFTSFMERQLVETDIFRPWPLPASHSTVTVNISQSL</sequence>
<name>A0AAZ1XI79_OREAU</name>
<protein>
    <submittedName>
        <fullName evidence="2">Uncharacterized protein</fullName>
    </submittedName>
</protein>
<evidence type="ECO:0000256" key="1">
    <source>
        <dbReference type="SAM" id="Phobius"/>
    </source>
</evidence>